<evidence type="ECO:0000313" key="11">
    <source>
        <dbReference type="EMBL" id="GBF57247.1"/>
    </source>
</evidence>
<keyword evidence="8" id="KW-0699">rRNA-binding</keyword>
<evidence type="ECO:0000313" key="12">
    <source>
        <dbReference type="Proteomes" id="UP000245086"/>
    </source>
</evidence>
<comment type="caution">
    <text evidence="11">The sequence shown here is derived from an EMBL/GenBank/DDBJ whole genome shotgun (WGS) entry which is preliminary data.</text>
</comment>
<keyword evidence="7 8" id="KW-0694">RNA-binding</keyword>
<proteinExistence type="inferred from homology"/>
<evidence type="ECO:0000256" key="7">
    <source>
        <dbReference type="ARBA" id="ARBA00022884"/>
    </source>
</evidence>
<evidence type="ECO:0000259" key="9">
    <source>
        <dbReference type="PROSITE" id="PS50137"/>
    </source>
</evidence>
<evidence type="ECO:0000259" key="10">
    <source>
        <dbReference type="PROSITE" id="PS50142"/>
    </source>
</evidence>
<dbReference type="InterPro" id="IPR014720">
    <property type="entry name" value="dsRBD_dom"/>
</dbReference>
<keyword evidence="8" id="KW-0479">Metal-binding</keyword>
<dbReference type="Gene3D" id="3.30.160.20">
    <property type="match status" value="1"/>
</dbReference>
<dbReference type="AlphaFoldDB" id="A0A2P2E874"/>
<dbReference type="GO" id="GO:0046872">
    <property type="term" value="F:metal ion binding"/>
    <property type="evidence" value="ECO:0007669"/>
    <property type="project" value="UniProtKB-KW"/>
</dbReference>
<dbReference type="SUPFAM" id="SSF54768">
    <property type="entry name" value="dsRNA-binding domain-like"/>
    <property type="match status" value="1"/>
</dbReference>
<dbReference type="GO" id="GO:0004525">
    <property type="term" value="F:ribonuclease III activity"/>
    <property type="evidence" value="ECO:0007669"/>
    <property type="project" value="UniProtKB-UniRule"/>
</dbReference>
<dbReference type="Pfam" id="PF14622">
    <property type="entry name" value="Ribonucleas_3_3"/>
    <property type="match status" value="1"/>
</dbReference>
<dbReference type="InterPro" id="IPR000999">
    <property type="entry name" value="RNase_III_dom"/>
</dbReference>
<sequence length="229" mass="25321">MKREDQLRRLEERLAYRFKDRGLLERALTHKSRGDGQPGFAHNERLEWLGDRVLGLMTAERLFELHGRAEEGELTRQFAAIVSGRNCAEAARILGLTDLMVVSKSISLTSLAHNDSILGDACEAVIAALWLDGGRPAVEALFDLVWQTGLSSEEGGHRNPKNALQEWAQKRGLPAPIYEVVSREGPDHAPNFVIEVQVGPHIARAEGTSKQNAERAAAQYLLKQGGLRV</sequence>
<keyword evidence="12" id="KW-1185">Reference proteome</keyword>
<feature type="domain" description="RNase III" evidence="10">
    <location>
        <begin position="7"/>
        <end position="134"/>
    </location>
</feature>
<dbReference type="OrthoDB" id="9805026at2"/>
<dbReference type="Pfam" id="PF00035">
    <property type="entry name" value="dsrm"/>
    <property type="match status" value="1"/>
</dbReference>
<dbReference type="PANTHER" id="PTHR11207">
    <property type="entry name" value="RIBONUCLEASE III"/>
    <property type="match status" value="1"/>
</dbReference>
<organism evidence="11 12">
    <name type="scientific">Candidatus Phycosocius bacilliformis</name>
    <dbReference type="NCBI Taxonomy" id="1445552"/>
    <lineage>
        <taxon>Bacteria</taxon>
        <taxon>Pseudomonadati</taxon>
        <taxon>Pseudomonadota</taxon>
        <taxon>Alphaproteobacteria</taxon>
        <taxon>Caulobacterales</taxon>
        <taxon>Caulobacterales incertae sedis</taxon>
        <taxon>Candidatus Phycosocius</taxon>
    </lineage>
</organism>
<comment type="cofactor">
    <cofactor evidence="8">
        <name>Mg(2+)</name>
        <dbReference type="ChEBI" id="CHEBI:18420"/>
    </cofactor>
</comment>
<dbReference type="InterPro" id="IPR011907">
    <property type="entry name" value="RNase_III"/>
</dbReference>
<feature type="binding site" evidence="8">
    <location>
        <position position="120"/>
    </location>
    <ligand>
        <name>Mg(2+)</name>
        <dbReference type="ChEBI" id="CHEBI:18420"/>
    </ligand>
</feature>
<keyword evidence="8" id="KW-0963">Cytoplasm</keyword>
<evidence type="ECO:0000256" key="6">
    <source>
        <dbReference type="ARBA" id="ARBA00022801"/>
    </source>
</evidence>
<dbReference type="PROSITE" id="PS00517">
    <property type="entry name" value="RNASE_3_1"/>
    <property type="match status" value="1"/>
</dbReference>
<evidence type="ECO:0000256" key="4">
    <source>
        <dbReference type="ARBA" id="ARBA00022722"/>
    </source>
</evidence>
<feature type="binding site" evidence="8">
    <location>
        <position position="47"/>
    </location>
    <ligand>
        <name>Mg(2+)</name>
        <dbReference type="ChEBI" id="CHEBI:18420"/>
    </ligand>
</feature>
<keyword evidence="8" id="KW-0819">tRNA processing</keyword>
<dbReference type="GO" id="GO:0019843">
    <property type="term" value="F:rRNA binding"/>
    <property type="evidence" value="ECO:0007669"/>
    <property type="project" value="UniProtKB-KW"/>
</dbReference>
<dbReference type="PROSITE" id="PS50137">
    <property type="entry name" value="DS_RBD"/>
    <property type="match status" value="1"/>
</dbReference>
<dbReference type="PROSITE" id="PS50142">
    <property type="entry name" value="RNASE_3_2"/>
    <property type="match status" value="1"/>
</dbReference>
<dbReference type="RefSeq" id="WP_108984109.1">
    <property type="nucleotide sequence ID" value="NZ_BFBR01000002.1"/>
</dbReference>
<dbReference type="InterPro" id="IPR036389">
    <property type="entry name" value="RNase_III_sf"/>
</dbReference>
<evidence type="ECO:0000256" key="3">
    <source>
        <dbReference type="ARBA" id="ARBA00022664"/>
    </source>
</evidence>
<name>A0A2P2E874_9PROT</name>
<feature type="binding site" evidence="8">
    <location>
        <position position="123"/>
    </location>
    <ligand>
        <name>Mg(2+)</name>
        <dbReference type="ChEBI" id="CHEBI:18420"/>
    </ligand>
</feature>
<feature type="active site" evidence="8">
    <location>
        <position position="123"/>
    </location>
</feature>
<comment type="similarity">
    <text evidence="2">Belongs to the ribonuclease III family.</text>
</comment>
<dbReference type="GO" id="GO:0006397">
    <property type="term" value="P:mRNA processing"/>
    <property type="evidence" value="ECO:0007669"/>
    <property type="project" value="UniProtKB-UniRule"/>
</dbReference>
<dbReference type="HAMAP" id="MF_00104">
    <property type="entry name" value="RNase_III"/>
    <property type="match status" value="1"/>
</dbReference>
<keyword evidence="3 8" id="KW-0507">mRNA processing</keyword>
<dbReference type="SMART" id="SM00535">
    <property type="entry name" value="RIBOc"/>
    <property type="match status" value="1"/>
</dbReference>
<evidence type="ECO:0000256" key="2">
    <source>
        <dbReference type="ARBA" id="ARBA00010183"/>
    </source>
</evidence>
<dbReference type="SUPFAM" id="SSF69065">
    <property type="entry name" value="RNase III domain-like"/>
    <property type="match status" value="1"/>
</dbReference>
<dbReference type="EC" id="3.1.26.3" evidence="8"/>
<dbReference type="GO" id="GO:0008033">
    <property type="term" value="P:tRNA processing"/>
    <property type="evidence" value="ECO:0007669"/>
    <property type="project" value="UniProtKB-KW"/>
</dbReference>
<keyword evidence="8" id="KW-0460">Magnesium</keyword>
<dbReference type="SMART" id="SM00358">
    <property type="entry name" value="DSRM"/>
    <property type="match status" value="1"/>
</dbReference>
<protein>
    <recommendedName>
        <fullName evidence="8">Ribonuclease 3</fullName>
        <ecNumber evidence="8">3.1.26.3</ecNumber>
    </recommendedName>
    <alternativeName>
        <fullName evidence="8">Ribonuclease III</fullName>
        <shortName evidence="8">RNase III</shortName>
    </alternativeName>
</protein>
<feature type="domain" description="DRBM" evidence="9">
    <location>
        <begin position="159"/>
        <end position="227"/>
    </location>
</feature>
<dbReference type="EMBL" id="BFBR01000002">
    <property type="protein sequence ID" value="GBF57247.1"/>
    <property type="molecule type" value="Genomic_DNA"/>
</dbReference>
<comment type="function">
    <text evidence="8">Digests double-stranded RNA. Involved in the processing of primary rRNA transcript to yield the immediate precursors to the large and small rRNAs (23S and 16S). Processes some mRNAs, and tRNAs when they are encoded in the rRNA operon. Processes pre-crRNA and tracrRNA of type II CRISPR loci if present in the organism.</text>
</comment>
<keyword evidence="6 8" id="KW-0378">Hydrolase</keyword>
<evidence type="ECO:0000256" key="1">
    <source>
        <dbReference type="ARBA" id="ARBA00000109"/>
    </source>
</evidence>
<keyword evidence="8" id="KW-0698">rRNA processing</keyword>
<keyword evidence="5 8" id="KW-0255">Endonuclease</keyword>
<comment type="catalytic activity">
    <reaction evidence="1 8">
        <text>Endonucleolytic cleavage to 5'-phosphomonoester.</text>
        <dbReference type="EC" id="3.1.26.3"/>
    </reaction>
</comment>
<dbReference type="GO" id="GO:0005737">
    <property type="term" value="C:cytoplasm"/>
    <property type="evidence" value="ECO:0007669"/>
    <property type="project" value="UniProtKB-SubCell"/>
</dbReference>
<dbReference type="Proteomes" id="UP000245086">
    <property type="component" value="Unassembled WGS sequence"/>
</dbReference>
<gene>
    <name evidence="8 11" type="primary">rnc</name>
    <name evidence="11" type="ORF">PbB2_00912</name>
</gene>
<dbReference type="NCBIfam" id="TIGR02191">
    <property type="entry name" value="RNaseIII"/>
    <property type="match status" value="1"/>
</dbReference>
<dbReference type="CDD" id="cd00593">
    <property type="entry name" value="RIBOc"/>
    <property type="match status" value="1"/>
</dbReference>
<reference evidence="11" key="1">
    <citation type="journal article" date="2018" name="Genome Announc.">
        <title>Draft Genome Sequence of "Candidatus Phycosocius bacilliformis," an Alphaproteobacterial Ectosymbiont of the Hydrocarbon-Producing Green Alga Botryococcus braunii.</title>
        <authorList>
            <person name="Tanabe Y."/>
            <person name="Yamaguchi H."/>
            <person name="Watanabe M.M."/>
        </authorList>
    </citation>
    <scope>NUCLEOTIDE SEQUENCE [LARGE SCALE GENOMIC DNA]</scope>
    <source>
        <strain evidence="11">BOTRYCO-2</strain>
    </source>
</reference>
<accession>A0A2P2E874</accession>
<evidence type="ECO:0000256" key="8">
    <source>
        <dbReference type="HAMAP-Rule" id="MF_00104"/>
    </source>
</evidence>
<dbReference type="GO" id="GO:0006364">
    <property type="term" value="P:rRNA processing"/>
    <property type="evidence" value="ECO:0007669"/>
    <property type="project" value="UniProtKB-UniRule"/>
</dbReference>
<dbReference type="CDD" id="cd10845">
    <property type="entry name" value="DSRM_RNAse_III_family"/>
    <property type="match status" value="1"/>
</dbReference>
<dbReference type="Gene3D" id="1.10.1520.10">
    <property type="entry name" value="Ribonuclease III domain"/>
    <property type="match status" value="1"/>
</dbReference>
<evidence type="ECO:0000256" key="5">
    <source>
        <dbReference type="ARBA" id="ARBA00022759"/>
    </source>
</evidence>
<dbReference type="GO" id="GO:0003725">
    <property type="term" value="F:double-stranded RNA binding"/>
    <property type="evidence" value="ECO:0007669"/>
    <property type="project" value="TreeGrafter"/>
</dbReference>
<dbReference type="PANTHER" id="PTHR11207:SF0">
    <property type="entry name" value="RIBONUCLEASE 3"/>
    <property type="match status" value="1"/>
</dbReference>
<dbReference type="GO" id="GO:0010468">
    <property type="term" value="P:regulation of gene expression"/>
    <property type="evidence" value="ECO:0007669"/>
    <property type="project" value="TreeGrafter"/>
</dbReference>
<comment type="subcellular location">
    <subcellularLocation>
        <location evidence="8">Cytoplasm</location>
    </subcellularLocation>
</comment>
<feature type="active site" evidence="8">
    <location>
        <position position="51"/>
    </location>
</feature>
<comment type="subunit">
    <text evidence="8">Homodimer.</text>
</comment>
<keyword evidence="4 8" id="KW-0540">Nuclease</keyword>